<evidence type="ECO:0000256" key="3">
    <source>
        <dbReference type="ARBA" id="ARBA00022729"/>
    </source>
</evidence>
<evidence type="ECO:0000313" key="8">
    <source>
        <dbReference type="Proteomes" id="UP000315833"/>
    </source>
</evidence>
<dbReference type="EMBL" id="VOIF01000091">
    <property type="protein sequence ID" value="TWV61966.1"/>
    <property type="molecule type" value="Genomic_DNA"/>
</dbReference>
<evidence type="ECO:0000259" key="6">
    <source>
        <dbReference type="Pfam" id="PF07980"/>
    </source>
</evidence>
<dbReference type="Gene3D" id="1.25.40.390">
    <property type="match status" value="1"/>
</dbReference>
<dbReference type="InterPro" id="IPR011990">
    <property type="entry name" value="TPR-like_helical_dom_sf"/>
</dbReference>
<evidence type="ECO:0000256" key="4">
    <source>
        <dbReference type="ARBA" id="ARBA00023136"/>
    </source>
</evidence>
<keyword evidence="5" id="KW-0998">Cell outer membrane</keyword>
<keyword evidence="3" id="KW-0732">Signal</keyword>
<evidence type="ECO:0000256" key="2">
    <source>
        <dbReference type="ARBA" id="ARBA00006275"/>
    </source>
</evidence>
<feature type="domain" description="RagB/SusD" evidence="6">
    <location>
        <begin position="8"/>
        <end position="37"/>
    </location>
</feature>
<evidence type="ECO:0000256" key="5">
    <source>
        <dbReference type="ARBA" id="ARBA00023237"/>
    </source>
</evidence>
<dbReference type="InterPro" id="IPR012944">
    <property type="entry name" value="SusD_RagB_dom"/>
</dbReference>
<dbReference type="GO" id="GO:0009279">
    <property type="term" value="C:cell outer membrane"/>
    <property type="evidence" value="ECO:0007669"/>
    <property type="project" value="UniProtKB-SubCell"/>
</dbReference>
<comment type="similarity">
    <text evidence="2">Belongs to the SusD family.</text>
</comment>
<evidence type="ECO:0000313" key="7">
    <source>
        <dbReference type="EMBL" id="TWV61966.1"/>
    </source>
</evidence>
<comment type="subcellular location">
    <subcellularLocation>
        <location evidence="1">Cell outer membrane</location>
    </subcellularLocation>
</comment>
<dbReference type="Proteomes" id="UP000315833">
    <property type="component" value="Unassembled WGS sequence"/>
</dbReference>
<keyword evidence="4" id="KW-0472">Membrane</keyword>
<dbReference type="RefSeq" id="WP_146265245.1">
    <property type="nucleotide sequence ID" value="NZ_VOIF01000073.1"/>
</dbReference>
<comment type="caution">
    <text evidence="7">The sequence shown here is derived from an EMBL/GenBank/DDBJ whole genome shotgun (WGS) entry which is preliminary data.</text>
</comment>
<reference evidence="7 8" key="1">
    <citation type="submission" date="2019-07" db="EMBL/GenBank/DDBJ databases">
        <title>Genome sequencing of Bacteroides dorei iSURF_12.</title>
        <authorList>
            <person name="Sevigny J.L."/>
            <person name="Ruoff K.L."/>
            <person name="Price C.E."/>
            <person name="Valls R.A."/>
            <person name="O'Toole G.A."/>
        </authorList>
    </citation>
    <scope>NUCLEOTIDE SEQUENCE [LARGE SCALE GENOMIC DNA]</scope>
    <source>
        <strain evidence="7 8">ANK132K_1B</strain>
    </source>
</reference>
<feature type="non-terminal residue" evidence="7">
    <location>
        <position position="1"/>
    </location>
</feature>
<sequence length="37" mass="4364">SYQAGKSRTWEDKMYLYPIPTGELQRNPQLLPQNPGW</sequence>
<evidence type="ECO:0000256" key="1">
    <source>
        <dbReference type="ARBA" id="ARBA00004442"/>
    </source>
</evidence>
<dbReference type="SUPFAM" id="SSF48452">
    <property type="entry name" value="TPR-like"/>
    <property type="match status" value="1"/>
</dbReference>
<protein>
    <submittedName>
        <fullName evidence="7">RagB/SusD family nutrient uptake outer membrane protein</fullName>
    </submittedName>
</protein>
<accession>A0A5C6KI05</accession>
<organism evidence="7 8">
    <name type="scientific">Phocaeicola dorei</name>
    <dbReference type="NCBI Taxonomy" id="357276"/>
    <lineage>
        <taxon>Bacteria</taxon>
        <taxon>Pseudomonadati</taxon>
        <taxon>Bacteroidota</taxon>
        <taxon>Bacteroidia</taxon>
        <taxon>Bacteroidales</taxon>
        <taxon>Bacteroidaceae</taxon>
        <taxon>Phocaeicola</taxon>
    </lineage>
</organism>
<name>A0A5C6KI05_9BACT</name>
<dbReference type="Pfam" id="PF07980">
    <property type="entry name" value="SusD_RagB"/>
    <property type="match status" value="1"/>
</dbReference>
<dbReference type="AlphaFoldDB" id="A0A5C6KI05"/>
<gene>
    <name evidence="7" type="ORF">FSA04_23730</name>
</gene>
<proteinExistence type="inferred from homology"/>